<dbReference type="Gene3D" id="1.10.8.500">
    <property type="entry name" value="HAMP domain in histidine kinase"/>
    <property type="match status" value="1"/>
</dbReference>
<dbReference type="InterPro" id="IPR004090">
    <property type="entry name" value="Chemotax_Me-accpt_rcpt"/>
</dbReference>
<protein>
    <submittedName>
        <fullName evidence="8">Methyl-accepting chemotaxis sensory transducer with Pas/Pac sensor</fullName>
    </submittedName>
</protein>
<reference evidence="8 9" key="1">
    <citation type="submission" date="2018-04" db="EMBL/GenBank/DDBJ databases">
        <title>Genomic Encyclopedia of Archaeal and Bacterial Type Strains, Phase II (KMG-II): from individual species to whole genera.</title>
        <authorList>
            <person name="Goeker M."/>
        </authorList>
    </citation>
    <scope>NUCLEOTIDE SEQUENCE [LARGE SCALE GENOMIC DNA]</scope>
    <source>
        <strain evidence="8 9">DSM 12244</strain>
    </source>
</reference>
<keyword evidence="4" id="KW-0807">Transducer</keyword>
<keyword evidence="2" id="KW-0145">Chemotaxis</keyword>
<keyword evidence="5" id="KW-0812">Transmembrane</keyword>
<organism evidence="8 9">
    <name type="scientific">Sulfitobacter mediterraneus</name>
    <dbReference type="NCBI Taxonomy" id="83219"/>
    <lineage>
        <taxon>Bacteria</taxon>
        <taxon>Pseudomonadati</taxon>
        <taxon>Pseudomonadota</taxon>
        <taxon>Alphaproteobacteria</taxon>
        <taxon>Rhodobacterales</taxon>
        <taxon>Roseobacteraceae</taxon>
        <taxon>Sulfitobacter</taxon>
    </lineage>
</organism>
<name>A0A2T6CH74_9RHOB</name>
<evidence type="ECO:0000259" key="7">
    <source>
        <dbReference type="PROSITE" id="PS50885"/>
    </source>
</evidence>
<feature type="domain" description="HAMP" evidence="7">
    <location>
        <begin position="367"/>
        <end position="420"/>
    </location>
</feature>
<dbReference type="SUPFAM" id="SSF58104">
    <property type="entry name" value="Methyl-accepting chemotaxis protein (MCP) signaling domain"/>
    <property type="match status" value="1"/>
</dbReference>
<dbReference type="Proteomes" id="UP000244092">
    <property type="component" value="Unassembled WGS sequence"/>
</dbReference>
<dbReference type="PRINTS" id="PR00260">
    <property type="entry name" value="CHEMTRNSDUCR"/>
</dbReference>
<keyword evidence="5" id="KW-1133">Transmembrane helix</keyword>
<evidence type="ECO:0000313" key="8">
    <source>
        <dbReference type="EMBL" id="PTX74854.1"/>
    </source>
</evidence>
<feature type="transmembrane region" description="Helical" evidence="5">
    <location>
        <begin position="346"/>
        <end position="366"/>
    </location>
</feature>
<dbReference type="InterPro" id="IPR051310">
    <property type="entry name" value="MCP_chemotaxis"/>
</dbReference>
<comment type="subcellular location">
    <subcellularLocation>
        <location evidence="1">Membrane</location>
    </subcellularLocation>
</comment>
<dbReference type="SMART" id="SM00283">
    <property type="entry name" value="MA"/>
    <property type="match status" value="1"/>
</dbReference>
<dbReference type="SMART" id="SM00304">
    <property type="entry name" value="HAMP"/>
    <property type="match status" value="2"/>
</dbReference>
<dbReference type="Pfam" id="PF00672">
    <property type="entry name" value="HAMP"/>
    <property type="match status" value="1"/>
</dbReference>
<dbReference type="SUPFAM" id="SSF55785">
    <property type="entry name" value="PYP-like sensor domain (PAS domain)"/>
    <property type="match status" value="1"/>
</dbReference>
<dbReference type="PANTHER" id="PTHR43531:SF11">
    <property type="entry name" value="METHYL-ACCEPTING CHEMOTAXIS PROTEIN 3"/>
    <property type="match status" value="1"/>
</dbReference>
<dbReference type="FunFam" id="1.10.287.950:FF:000001">
    <property type="entry name" value="Methyl-accepting chemotaxis sensory transducer"/>
    <property type="match status" value="1"/>
</dbReference>
<evidence type="ECO:0000256" key="3">
    <source>
        <dbReference type="ARBA" id="ARBA00029447"/>
    </source>
</evidence>
<proteinExistence type="inferred from homology"/>
<dbReference type="AlphaFoldDB" id="A0A2T6CH74"/>
<sequence>MYSQFKNMPIRLKLPMMTALMIVLAVLGMGTVSFQMTRTAAMKQAEHALHAVAQGMQRSVTGYLNAIATHITLEADNPYVQAALTDFSGGYTALDNPEQALTKAYVQANPHPEGNKDLLYDGGQNTTYDQAHLRYHPFFHALQQKLGYYDIFLFDTNGALVYSVFKESDFASNLLSGKWKDSGLGQAYRAAAKLPPNTAPAFVDFTPYGPSAGAPAAFLARPVFDNDGKRLGVLAFQMPVDRINQVTSGVVGLGQSGDAFIVGEDSVLRSDSSQTEENDILTTHVSSASAAGSVPSGGHAAMDIGLNGVPAAIHRVPLPFLGTNWTLAVTQSMDEILAPTVRLRNIFAVIGSLIILVGLLLAAVFARSISTPLRGVGRAMREVAAAHYDLEVPHISRKDEIGGIANALEGFRKSLITASRLQEEAAYKGAAFAASSSAMMLIGTDGRVVWTNQALDSLFTAAADDLRQARAAFDETVVTGADFHQLHPLGDLQSQMAQHSGNDPIQRYFRAGRLILGLAIAAVQDEDGQPIGHVVEWKDQTDDLRNAVIMGSLDRANAQVEISSTGTIVGANDTFAGMLGCASKDLEGTSADQIITLPGSSAAFEQISEAEEPLFGLFQIAHSGGPRFLDGSLTPMSDHTGLSKGMILIGRDITQTHLTQQAHEAQHRAMTEAQEQVVDALRDALHRVSQKDLTTQIEKAFPKEYSALRDDFNLAISTLSTVIETVGANAGNIDSETSEITSAADDLAQRTETQAATLEETAAALDEITGSVKTAADSTKRAAKLVENAHQMAIQSESVVDNTETAMHGIAKSSSEITNIISVIDNIAFQTNLLALNAGVEAARAGEAGRGFAVVASEVRALALQSANAAQEITTLISASRSQVDNGVELVGRTGTSLKSIVAAVAEVADLVATLSTSSSDQAAVLQEINASVAKLDAVTQRNAAMFEETTAASHALRGQAHGLSQKISEFNIGQHHVESPQPQQIAS</sequence>
<evidence type="ECO:0000256" key="2">
    <source>
        <dbReference type="ARBA" id="ARBA00022500"/>
    </source>
</evidence>
<dbReference type="GO" id="GO:0007165">
    <property type="term" value="P:signal transduction"/>
    <property type="evidence" value="ECO:0007669"/>
    <property type="project" value="UniProtKB-KW"/>
</dbReference>
<feature type="domain" description="HAMP" evidence="7">
    <location>
        <begin position="672"/>
        <end position="724"/>
    </location>
</feature>
<gene>
    <name evidence="8" type="ORF">C8N31_103337</name>
</gene>
<dbReference type="CDD" id="cd00130">
    <property type="entry name" value="PAS"/>
    <property type="match status" value="1"/>
</dbReference>
<dbReference type="RefSeq" id="WP_146173112.1">
    <property type="nucleotide sequence ID" value="NZ_QBKU01000003.1"/>
</dbReference>
<dbReference type="OrthoDB" id="354287at2"/>
<dbReference type="GO" id="GO:0006935">
    <property type="term" value="P:chemotaxis"/>
    <property type="evidence" value="ECO:0007669"/>
    <property type="project" value="UniProtKB-KW"/>
</dbReference>
<dbReference type="CDD" id="cd06225">
    <property type="entry name" value="HAMP"/>
    <property type="match status" value="1"/>
</dbReference>
<evidence type="ECO:0000259" key="6">
    <source>
        <dbReference type="PROSITE" id="PS50111"/>
    </source>
</evidence>
<evidence type="ECO:0000256" key="5">
    <source>
        <dbReference type="SAM" id="Phobius"/>
    </source>
</evidence>
<dbReference type="EMBL" id="QBKU01000003">
    <property type="protein sequence ID" value="PTX74854.1"/>
    <property type="molecule type" value="Genomic_DNA"/>
</dbReference>
<dbReference type="InterPro" id="IPR013656">
    <property type="entry name" value="PAS_4"/>
</dbReference>
<dbReference type="PANTHER" id="PTHR43531">
    <property type="entry name" value="PROTEIN ICFG"/>
    <property type="match status" value="1"/>
</dbReference>
<evidence type="ECO:0000256" key="4">
    <source>
        <dbReference type="PROSITE-ProRule" id="PRU00284"/>
    </source>
</evidence>
<dbReference type="SUPFAM" id="SSF158472">
    <property type="entry name" value="HAMP domain-like"/>
    <property type="match status" value="1"/>
</dbReference>
<dbReference type="InterPro" id="IPR004089">
    <property type="entry name" value="MCPsignal_dom"/>
</dbReference>
<dbReference type="GO" id="GO:0004888">
    <property type="term" value="F:transmembrane signaling receptor activity"/>
    <property type="evidence" value="ECO:0007669"/>
    <property type="project" value="InterPro"/>
</dbReference>
<dbReference type="Gene3D" id="1.10.287.950">
    <property type="entry name" value="Methyl-accepting chemotaxis protein"/>
    <property type="match status" value="1"/>
</dbReference>
<dbReference type="Pfam" id="PF13426">
    <property type="entry name" value="PAS_9"/>
    <property type="match status" value="1"/>
</dbReference>
<dbReference type="NCBIfam" id="TIGR00229">
    <property type="entry name" value="sensory_box"/>
    <property type="match status" value="1"/>
</dbReference>
<evidence type="ECO:0000313" key="9">
    <source>
        <dbReference type="Proteomes" id="UP000244092"/>
    </source>
</evidence>
<dbReference type="InterPro" id="IPR035965">
    <property type="entry name" value="PAS-like_dom_sf"/>
</dbReference>
<dbReference type="InterPro" id="IPR003660">
    <property type="entry name" value="HAMP_dom"/>
</dbReference>
<dbReference type="PROSITE" id="PS50111">
    <property type="entry name" value="CHEMOTAXIS_TRANSDUC_2"/>
    <property type="match status" value="1"/>
</dbReference>
<dbReference type="Pfam" id="PF00015">
    <property type="entry name" value="MCPsignal"/>
    <property type="match status" value="1"/>
</dbReference>
<accession>A0A2T6CH74</accession>
<keyword evidence="5" id="KW-0472">Membrane</keyword>
<comment type="caution">
    <text evidence="8">The sequence shown here is derived from an EMBL/GenBank/DDBJ whole genome shotgun (WGS) entry which is preliminary data.</text>
</comment>
<comment type="similarity">
    <text evidence="3">Belongs to the methyl-accepting chemotaxis (MCP) protein family.</text>
</comment>
<evidence type="ECO:0000256" key="1">
    <source>
        <dbReference type="ARBA" id="ARBA00004370"/>
    </source>
</evidence>
<dbReference type="InterPro" id="IPR000014">
    <property type="entry name" value="PAS"/>
</dbReference>
<dbReference type="PROSITE" id="PS50885">
    <property type="entry name" value="HAMP"/>
    <property type="match status" value="2"/>
</dbReference>
<feature type="domain" description="Methyl-accepting transducer" evidence="6">
    <location>
        <begin position="729"/>
        <end position="958"/>
    </location>
</feature>
<dbReference type="GO" id="GO:0016020">
    <property type="term" value="C:membrane"/>
    <property type="evidence" value="ECO:0007669"/>
    <property type="project" value="UniProtKB-SubCell"/>
</dbReference>
<dbReference type="Pfam" id="PF08448">
    <property type="entry name" value="PAS_4"/>
    <property type="match status" value="1"/>
</dbReference>
<dbReference type="CDD" id="cd11386">
    <property type="entry name" value="MCP_signal"/>
    <property type="match status" value="1"/>
</dbReference>
<dbReference type="CDD" id="cd18773">
    <property type="entry name" value="PDC1_HK_sensor"/>
    <property type="match status" value="1"/>
</dbReference>
<dbReference type="Gene3D" id="3.30.450.20">
    <property type="entry name" value="PAS domain"/>
    <property type="match status" value="3"/>
</dbReference>